<dbReference type="RefSeq" id="WP_279529510.1">
    <property type="nucleotide sequence ID" value="NZ_CP122312.1"/>
</dbReference>
<keyword evidence="2" id="KW-1185">Reference proteome</keyword>
<gene>
    <name evidence="1" type="ORF">ACFQJ9_09175</name>
</gene>
<organism evidence="1 2">
    <name type="scientific">Halospeciosus flavus</name>
    <dbReference type="NCBI Taxonomy" id="3032283"/>
    <lineage>
        <taxon>Archaea</taxon>
        <taxon>Methanobacteriati</taxon>
        <taxon>Methanobacteriota</taxon>
        <taxon>Stenosarchaea group</taxon>
        <taxon>Halobacteria</taxon>
        <taxon>Halobacteriales</taxon>
        <taxon>Halobacteriaceae</taxon>
        <taxon>Halospeciosus</taxon>
    </lineage>
</organism>
<accession>A0ABD5Z2V0</accession>
<reference evidence="1 2" key="1">
    <citation type="journal article" date="2019" name="Int. J. Syst. Evol. Microbiol.">
        <title>The Global Catalogue of Microorganisms (GCM) 10K type strain sequencing project: providing services to taxonomists for standard genome sequencing and annotation.</title>
        <authorList>
            <consortium name="The Broad Institute Genomics Platform"/>
            <consortium name="The Broad Institute Genome Sequencing Center for Infectious Disease"/>
            <person name="Wu L."/>
            <person name="Ma J."/>
        </authorList>
    </citation>
    <scope>NUCLEOTIDE SEQUENCE [LARGE SCALE GENOMIC DNA]</scope>
    <source>
        <strain evidence="1 2">XZGYJ-43</strain>
    </source>
</reference>
<dbReference type="Proteomes" id="UP001596447">
    <property type="component" value="Unassembled WGS sequence"/>
</dbReference>
<dbReference type="AlphaFoldDB" id="A0ABD5Z2V0"/>
<evidence type="ECO:0000313" key="1">
    <source>
        <dbReference type="EMBL" id="MFC7199580.1"/>
    </source>
</evidence>
<comment type="caution">
    <text evidence="1">The sequence shown here is derived from an EMBL/GenBank/DDBJ whole genome shotgun (WGS) entry which is preliminary data.</text>
</comment>
<proteinExistence type="predicted"/>
<dbReference type="EMBL" id="JBHTAR010000011">
    <property type="protein sequence ID" value="MFC7199580.1"/>
    <property type="molecule type" value="Genomic_DNA"/>
</dbReference>
<name>A0ABD5Z2V0_9EURY</name>
<evidence type="ECO:0000313" key="2">
    <source>
        <dbReference type="Proteomes" id="UP001596447"/>
    </source>
</evidence>
<sequence length="63" mass="7163">MSNEIPDPEVSIEVEYSGFPPYADKYGLNWYTCLQLTLVMKFPVSETAHLESRMPATPERVAL</sequence>
<protein>
    <submittedName>
        <fullName evidence="1">Uncharacterized protein</fullName>
    </submittedName>
</protein>